<dbReference type="Proteomes" id="UP001292094">
    <property type="component" value="Unassembled WGS sequence"/>
</dbReference>
<evidence type="ECO:0000313" key="2">
    <source>
        <dbReference type="Proteomes" id="UP001292094"/>
    </source>
</evidence>
<dbReference type="AlphaFoldDB" id="A0AAE1P3B1"/>
<evidence type="ECO:0000313" key="1">
    <source>
        <dbReference type="EMBL" id="KAK4300239.1"/>
    </source>
</evidence>
<comment type="caution">
    <text evidence="1">The sequence shown here is derived from an EMBL/GenBank/DDBJ whole genome shotgun (WGS) entry which is preliminary data.</text>
</comment>
<gene>
    <name evidence="1" type="ORF">Pmani_027550</name>
</gene>
<accession>A0AAE1P3B1</accession>
<sequence length="71" mass="7846">MRPLHRVRVTLRGAQLTSGGHYLRHRLVLGSDKVGKGRDTSLRVMVVVELAEWGEGGRLAVGRRKSWGRGG</sequence>
<dbReference type="EMBL" id="JAWZYT010003093">
    <property type="protein sequence ID" value="KAK4300239.1"/>
    <property type="molecule type" value="Genomic_DNA"/>
</dbReference>
<proteinExistence type="predicted"/>
<protein>
    <submittedName>
        <fullName evidence="1">Uncharacterized protein</fullName>
    </submittedName>
</protein>
<name>A0AAE1P3B1_9EUCA</name>
<reference evidence="1" key="1">
    <citation type="submission" date="2023-11" db="EMBL/GenBank/DDBJ databases">
        <title>Genome assemblies of two species of porcelain crab, Petrolisthes cinctipes and Petrolisthes manimaculis (Anomura: Porcellanidae).</title>
        <authorList>
            <person name="Angst P."/>
        </authorList>
    </citation>
    <scope>NUCLEOTIDE SEQUENCE</scope>
    <source>
        <strain evidence="1">PB745_02</strain>
        <tissue evidence="1">Gill</tissue>
    </source>
</reference>
<organism evidence="1 2">
    <name type="scientific">Petrolisthes manimaculis</name>
    <dbReference type="NCBI Taxonomy" id="1843537"/>
    <lineage>
        <taxon>Eukaryota</taxon>
        <taxon>Metazoa</taxon>
        <taxon>Ecdysozoa</taxon>
        <taxon>Arthropoda</taxon>
        <taxon>Crustacea</taxon>
        <taxon>Multicrustacea</taxon>
        <taxon>Malacostraca</taxon>
        <taxon>Eumalacostraca</taxon>
        <taxon>Eucarida</taxon>
        <taxon>Decapoda</taxon>
        <taxon>Pleocyemata</taxon>
        <taxon>Anomura</taxon>
        <taxon>Galatheoidea</taxon>
        <taxon>Porcellanidae</taxon>
        <taxon>Petrolisthes</taxon>
    </lineage>
</organism>
<keyword evidence="2" id="KW-1185">Reference proteome</keyword>